<comment type="catalytic activity">
    <reaction evidence="1">
        <text>4-hydroxy-4-methyl-2-oxoglutarate = 2 pyruvate</text>
        <dbReference type="Rhea" id="RHEA:22748"/>
        <dbReference type="ChEBI" id="CHEBI:15361"/>
        <dbReference type="ChEBI" id="CHEBI:58276"/>
        <dbReference type="EC" id="4.1.3.17"/>
    </reaction>
</comment>
<evidence type="ECO:0000256" key="4">
    <source>
        <dbReference type="ARBA" id="ARBA00011233"/>
    </source>
</evidence>
<evidence type="ECO:0000256" key="7">
    <source>
        <dbReference type="ARBA" id="ARBA00016549"/>
    </source>
</evidence>
<dbReference type="EC" id="4.1.1.112" evidence="6"/>
<dbReference type="SUPFAM" id="SSF89562">
    <property type="entry name" value="RraA-like"/>
    <property type="match status" value="1"/>
</dbReference>
<dbReference type="GO" id="GO:0008948">
    <property type="term" value="F:oxaloacetate decarboxylase activity"/>
    <property type="evidence" value="ECO:0007669"/>
    <property type="project" value="UniProtKB-EC"/>
</dbReference>
<evidence type="ECO:0000256" key="1">
    <source>
        <dbReference type="ARBA" id="ARBA00001342"/>
    </source>
</evidence>
<comment type="cofactor">
    <cofactor evidence="2">
        <name>a divalent metal cation</name>
        <dbReference type="ChEBI" id="CHEBI:60240"/>
    </cofactor>
</comment>
<dbReference type="CDD" id="cd16841">
    <property type="entry name" value="RraA_family"/>
    <property type="match status" value="1"/>
</dbReference>
<evidence type="ECO:0000256" key="10">
    <source>
        <dbReference type="ARBA" id="ARBA00030169"/>
    </source>
</evidence>
<evidence type="ECO:0000256" key="11">
    <source>
        <dbReference type="ARBA" id="ARBA00032305"/>
    </source>
</evidence>
<comment type="subunit">
    <text evidence="4">Homotrimer.</text>
</comment>
<proteinExistence type="inferred from homology"/>
<keyword evidence="13" id="KW-0460">Magnesium</keyword>
<feature type="binding site" evidence="13">
    <location>
        <position position="102"/>
    </location>
    <ligand>
        <name>Mg(2+)</name>
        <dbReference type="ChEBI" id="CHEBI:18420"/>
    </ligand>
</feature>
<dbReference type="GO" id="GO:0047443">
    <property type="term" value="F:4-hydroxy-4-methyl-2-oxoglutarate aldolase activity"/>
    <property type="evidence" value="ECO:0007669"/>
    <property type="project" value="UniProtKB-EC"/>
</dbReference>
<evidence type="ECO:0000313" key="14">
    <source>
        <dbReference type="EMBL" id="GGJ39855.1"/>
    </source>
</evidence>
<dbReference type="EC" id="4.1.3.17" evidence="5"/>
<comment type="similarity">
    <text evidence="3">Belongs to the class II aldolase/RraA-like family.</text>
</comment>
<evidence type="ECO:0000256" key="9">
    <source>
        <dbReference type="ARBA" id="ARBA00029596"/>
    </source>
</evidence>
<dbReference type="InterPro" id="IPR036704">
    <property type="entry name" value="RraA/RraA-like_sf"/>
</dbReference>
<protein>
    <recommendedName>
        <fullName evidence="7">Putative 4-hydroxy-4-methyl-2-oxoglutarate aldolase</fullName>
        <ecNumber evidence="6">4.1.1.112</ecNumber>
        <ecNumber evidence="5">4.1.3.17</ecNumber>
    </recommendedName>
    <alternativeName>
        <fullName evidence="11">Oxaloacetate decarboxylase</fullName>
    </alternativeName>
    <alternativeName>
        <fullName evidence="9">Regulator of ribonuclease activity homolog</fullName>
    </alternativeName>
    <alternativeName>
        <fullName evidence="10">RraA-like protein</fullName>
    </alternativeName>
</protein>
<dbReference type="EMBL" id="BMQA01000024">
    <property type="protein sequence ID" value="GGJ39855.1"/>
    <property type="molecule type" value="Genomic_DNA"/>
</dbReference>
<dbReference type="AlphaFoldDB" id="A0A917NXV8"/>
<evidence type="ECO:0000256" key="13">
    <source>
        <dbReference type="PIRSR" id="PIRSR605493-1"/>
    </source>
</evidence>
<comment type="caution">
    <text evidence="14">The sequence shown here is derived from an EMBL/GenBank/DDBJ whole genome shotgun (WGS) entry which is preliminary data.</text>
</comment>
<dbReference type="InterPro" id="IPR005493">
    <property type="entry name" value="RraA/RraA-like"/>
</dbReference>
<feature type="binding site" evidence="13">
    <location>
        <position position="101"/>
    </location>
    <ligand>
        <name>substrate</name>
    </ligand>
</feature>
<dbReference type="PANTHER" id="PTHR33254:SF4">
    <property type="entry name" value="4-HYDROXY-4-METHYL-2-OXOGLUTARATE ALDOLASE 3-RELATED"/>
    <property type="match status" value="1"/>
</dbReference>
<comment type="cofactor">
    <cofactor evidence="13">
        <name>Mg(2+)</name>
        <dbReference type="ChEBI" id="CHEBI:18420"/>
    </cofactor>
</comment>
<evidence type="ECO:0000256" key="12">
    <source>
        <dbReference type="ARBA" id="ARBA00047973"/>
    </source>
</evidence>
<name>A0A917NXV8_9ACTN</name>
<evidence type="ECO:0000256" key="3">
    <source>
        <dbReference type="ARBA" id="ARBA00008621"/>
    </source>
</evidence>
<dbReference type="Pfam" id="PF03737">
    <property type="entry name" value="RraA-like"/>
    <property type="match status" value="1"/>
</dbReference>
<comment type="catalytic activity">
    <reaction evidence="12">
        <text>oxaloacetate + H(+) = pyruvate + CO2</text>
        <dbReference type="Rhea" id="RHEA:15641"/>
        <dbReference type="ChEBI" id="CHEBI:15361"/>
        <dbReference type="ChEBI" id="CHEBI:15378"/>
        <dbReference type="ChEBI" id="CHEBI:16452"/>
        <dbReference type="ChEBI" id="CHEBI:16526"/>
        <dbReference type="EC" id="4.1.1.112"/>
    </reaction>
</comment>
<dbReference type="GO" id="GO:0046872">
    <property type="term" value="F:metal ion binding"/>
    <property type="evidence" value="ECO:0007669"/>
    <property type="project" value="UniProtKB-KW"/>
</dbReference>
<evidence type="ECO:0000256" key="5">
    <source>
        <dbReference type="ARBA" id="ARBA00012213"/>
    </source>
</evidence>
<sequence>MVSDALDALGLPGAVAGVLPVWEGSRLAGRIIPMRTVPAQGRTSTQHLGTAAIERAKPGDIIVVEQAGAGAAPVSATWGGLLAQAARLRDIGGIVIDGACRDVDEIRELGLPVSARTAVPFTARGRYVEDTVGRPIRVGEVTVADGDWVVADASGVAFIAASRIEDVLRHAERLVAKERLMAEGLRRGDLPSAVLGRDYEEMLNGQ</sequence>
<evidence type="ECO:0000256" key="8">
    <source>
        <dbReference type="ARBA" id="ARBA00025046"/>
    </source>
</evidence>
<organism evidence="14 15">
    <name type="scientific">Streptomyces brasiliensis</name>
    <dbReference type="NCBI Taxonomy" id="1954"/>
    <lineage>
        <taxon>Bacteria</taxon>
        <taxon>Bacillati</taxon>
        <taxon>Actinomycetota</taxon>
        <taxon>Actinomycetes</taxon>
        <taxon>Kitasatosporales</taxon>
        <taxon>Streptomycetaceae</taxon>
        <taxon>Streptomyces</taxon>
    </lineage>
</organism>
<comment type="function">
    <text evidence="8">Catalyzes the aldol cleavage of 4-hydroxy-4-methyl-2-oxoglutarate (HMG) into 2 molecules of pyruvate. Also contains a secondary oxaloacetate (OAA) decarboxylase activity due to the common pyruvate enolate transition state formed following C-C bond cleavage in the retro-aldol and decarboxylation reactions.</text>
</comment>
<gene>
    <name evidence="14" type="ORF">GCM10010121_058690</name>
</gene>
<accession>A0A917NXV8</accession>
<evidence type="ECO:0000256" key="6">
    <source>
        <dbReference type="ARBA" id="ARBA00012947"/>
    </source>
</evidence>
<keyword evidence="13" id="KW-0479">Metal-binding</keyword>
<feature type="binding site" evidence="13">
    <location>
        <begin position="79"/>
        <end position="82"/>
    </location>
    <ligand>
        <name>substrate</name>
    </ligand>
</feature>
<reference evidence="14" key="2">
    <citation type="submission" date="2020-09" db="EMBL/GenBank/DDBJ databases">
        <authorList>
            <person name="Sun Q."/>
            <person name="Ohkuma M."/>
        </authorList>
    </citation>
    <scope>NUCLEOTIDE SEQUENCE</scope>
    <source>
        <strain evidence="14">JCM 3086</strain>
    </source>
</reference>
<evidence type="ECO:0000313" key="15">
    <source>
        <dbReference type="Proteomes" id="UP000657574"/>
    </source>
</evidence>
<evidence type="ECO:0000256" key="2">
    <source>
        <dbReference type="ARBA" id="ARBA00001968"/>
    </source>
</evidence>
<keyword evidence="15" id="KW-1185">Reference proteome</keyword>
<dbReference type="Gene3D" id="3.50.30.40">
    <property type="entry name" value="Ribonuclease E inhibitor RraA/RraA-like"/>
    <property type="match status" value="1"/>
</dbReference>
<dbReference type="Proteomes" id="UP000657574">
    <property type="component" value="Unassembled WGS sequence"/>
</dbReference>
<dbReference type="PANTHER" id="PTHR33254">
    <property type="entry name" value="4-HYDROXY-4-METHYL-2-OXOGLUTARATE ALDOLASE 3-RELATED"/>
    <property type="match status" value="1"/>
</dbReference>
<reference evidence="14" key="1">
    <citation type="journal article" date="2014" name="Int. J. Syst. Evol. Microbiol.">
        <title>Complete genome sequence of Corynebacterium casei LMG S-19264T (=DSM 44701T), isolated from a smear-ripened cheese.</title>
        <authorList>
            <consortium name="US DOE Joint Genome Institute (JGI-PGF)"/>
            <person name="Walter F."/>
            <person name="Albersmeier A."/>
            <person name="Kalinowski J."/>
            <person name="Ruckert C."/>
        </authorList>
    </citation>
    <scope>NUCLEOTIDE SEQUENCE</scope>
    <source>
        <strain evidence="14">JCM 3086</strain>
    </source>
</reference>